<proteinExistence type="predicted"/>
<feature type="region of interest" description="Disordered" evidence="1">
    <location>
        <begin position="1"/>
        <end position="26"/>
    </location>
</feature>
<evidence type="ECO:0000313" key="2">
    <source>
        <dbReference type="EMBL" id="QKZ17576.1"/>
    </source>
</evidence>
<gene>
    <name evidence="2" type="ORF">HUT05_09595</name>
</gene>
<name>A0A7H8T247_STRCX</name>
<dbReference type="AlphaFoldDB" id="A0A7H8T247"/>
<accession>A0A7H8T247</accession>
<reference evidence="2 3" key="1">
    <citation type="submission" date="2020-06" db="EMBL/GenBank/DDBJ databases">
        <title>Genome mining for natural products.</title>
        <authorList>
            <person name="Zhang B."/>
            <person name="Shi J."/>
            <person name="Ge H."/>
        </authorList>
    </citation>
    <scope>NUCLEOTIDE SEQUENCE [LARGE SCALE GENOMIC DNA]</scope>
    <source>
        <strain evidence="2 3">NA02069</strain>
    </source>
</reference>
<dbReference type="Proteomes" id="UP000509418">
    <property type="component" value="Chromosome"/>
</dbReference>
<dbReference type="RefSeq" id="WP_176574820.1">
    <property type="nucleotide sequence ID" value="NZ_CBDRGH010000014.1"/>
</dbReference>
<keyword evidence="3" id="KW-1185">Reference proteome</keyword>
<evidence type="ECO:0000256" key="1">
    <source>
        <dbReference type="SAM" id="MobiDB-lite"/>
    </source>
</evidence>
<protein>
    <submittedName>
        <fullName evidence="2">Uncharacterized protein</fullName>
    </submittedName>
</protein>
<dbReference type="EMBL" id="CP056041">
    <property type="protein sequence ID" value="QKZ17576.1"/>
    <property type="molecule type" value="Genomic_DNA"/>
</dbReference>
<evidence type="ECO:0000313" key="3">
    <source>
        <dbReference type="Proteomes" id="UP000509418"/>
    </source>
</evidence>
<organism evidence="2 3">
    <name type="scientific">Streptomyces chartreusis</name>
    <dbReference type="NCBI Taxonomy" id="1969"/>
    <lineage>
        <taxon>Bacteria</taxon>
        <taxon>Bacillati</taxon>
        <taxon>Actinomycetota</taxon>
        <taxon>Actinomycetes</taxon>
        <taxon>Kitasatosporales</taxon>
        <taxon>Streptomycetaceae</taxon>
        <taxon>Streptomyces</taxon>
    </lineage>
</organism>
<sequence length="247" mass="27288">MTSTGHRSVFTQIERSVLSPPDGTQPSLTVHIGPRAVLLSPQESRSALYGPLRHAGLGAAVWRQAATEALKEPRNGDGAGRLLVVWLAIPGLYRTLHRILRNWQWIGQSDLEAEAVVAVLAALDAADPDAQDTGGRLIKEAVNRMWAYAKRVTREIPAVDIGAVAEARNATIPQEERPRPRQGWEVHITPPTHREGLYATLRFAEPRPCQDGRRTGTRLPDLVYRARRHEEADLIGTLVLRPAGARR</sequence>
<feature type="compositionally biased region" description="Polar residues" evidence="1">
    <location>
        <begin position="1"/>
        <end position="14"/>
    </location>
</feature>